<feature type="region of interest" description="Disordered" evidence="1">
    <location>
        <begin position="41"/>
        <end position="61"/>
    </location>
</feature>
<name>A0A8T1TL49_9STRA</name>
<dbReference type="OrthoDB" id="10509565at2759"/>
<comment type="caution">
    <text evidence="2">The sequence shown here is derived from an EMBL/GenBank/DDBJ whole genome shotgun (WGS) entry which is preliminary data.</text>
</comment>
<evidence type="ECO:0000256" key="1">
    <source>
        <dbReference type="SAM" id="MobiDB-lite"/>
    </source>
</evidence>
<gene>
    <name evidence="2" type="ORF">JG687_00018672</name>
</gene>
<dbReference type="Proteomes" id="UP000688947">
    <property type="component" value="Unassembled WGS sequence"/>
</dbReference>
<feature type="non-terminal residue" evidence="2">
    <location>
        <position position="1"/>
    </location>
</feature>
<evidence type="ECO:0000313" key="3">
    <source>
        <dbReference type="Proteomes" id="UP000688947"/>
    </source>
</evidence>
<sequence length="61" mass="6572">MEFVSVATASERMTQKIPFGGWVVGTRTSATSTDTVIFEDTAEREVAEDVGESPTMPSPAY</sequence>
<evidence type="ECO:0000313" key="2">
    <source>
        <dbReference type="EMBL" id="KAG6943076.1"/>
    </source>
</evidence>
<accession>A0A8T1TL49</accession>
<reference evidence="2" key="1">
    <citation type="submission" date="2021-01" db="EMBL/GenBank/DDBJ databases">
        <title>Phytophthora aleatoria, a newly-described species from Pinus radiata is distinct from Phytophthora cactorum isolates based on comparative genomics.</title>
        <authorList>
            <person name="Mcdougal R."/>
            <person name="Panda P."/>
            <person name="Williams N."/>
            <person name="Studholme D.J."/>
        </authorList>
    </citation>
    <scope>NUCLEOTIDE SEQUENCE</scope>
    <source>
        <strain evidence="2">NZFS 3830</strain>
    </source>
</reference>
<dbReference type="AlphaFoldDB" id="A0A8T1TL49"/>
<proteinExistence type="predicted"/>
<protein>
    <submittedName>
        <fullName evidence="2">Uncharacterized protein</fullName>
    </submittedName>
</protein>
<organism evidence="2 3">
    <name type="scientific">Phytophthora cactorum</name>
    <dbReference type="NCBI Taxonomy" id="29920"/>
    <lineage>
        <taxon>Eukaryota</taxon>
        <taxon>Sar</taxon>
        <taxon>Stramenopiles</taxon>
        <taxon>Oomycota</taxon>
        <taxon>Peronosporomycetes</taxon>
        <taxon>Peronosporales</taxon>
        <taxon>Peronosporaceae</taxon>
        <taxon>Phytophthora</taxon>
    </lineage>
</organism>
<dbReference type="EMBL" id="JAENGZ010002688">
    <property type="protein sequence ID" value="KAG6943076.1"/>
    <property type="molecule type" value="Genomic_DNA"/>
</dbReference>